<evidence type="ECO:0000313" key="2">
    <source>
        <dbReference type="Proteomes" id="UP000184383"/>
    </source>
</evidence>
<dbReference type="Proteomes" id="UP000184383">
    <property type="component" value="Unassembled WGS sequence"/>
</dbReference>
<dbReference type="AlphaFoldDB" id="A0A1L9RC83"/>
<dbReference type="OrthoDB" id="2992173at2759"/>
<dbReference type="EMBL" id="KV878215">
    <property type="protein sequence ID" value="OJJ32522.1"/>
    <property type="molecule type" value="Genomic_DNA"/>
</dbReference>
<dbReference type="STRING" id="1073089.A0A1L9RC83"/>
<organism evidence="1 2">
    <name type="scientific">Aspergillus wentii DTO 134E9</name>
    <dbReference type="NCBI Taxonomy" id="1073089"/>
    <lineage>
        <taxon>Eukaryota</taxon>
        <taxon>Fungi</taxon>
        <taxon>Dikarya</taxon>
        <taxon>Ascomycota</taxon>
        <taxon>Pezizomycotina</taxon>
        <taxon>Eurotiomycetes</taxon>
        <taxon>Eurotiomycetidae</taxon>
        <taxon>Eurotiales</taxon>
        <taxon>Aspergillaceae</taxon>
        <taxon>Aspergillus</taxon>
        <taxon>Aspergillus subgen. Cremei</taxon>
    </lineage>
</organism>
<protein>
    <submittedName>
        <fullName evidence="1">Uncharacterized protein</fullName>
    </submittedName>
</protein>
<evidence type="ECO:0000313" key="1">
    <source>
        <dbReference type="EMBL" id="OJJ32522.1"/>
    </source>
</evidence>
<accession>A0A1L9RC83</accession>
<keyword evidence="2" id="KW-1185">Reference proteome</keyword>
<dbReference type="RefSeq" id="XP_040686199.1">
    <property type="nucleotide sequence ID" value="XM_040831416.1"/>
</dbReference>
<sequence length="244" mass="27567">MTGSMNLAVPLKLDAFILNKDACAKDEKGSKIAPITKPNSTFLQLDDCLTQKDILNHVNLHNAFPAQTNPHAYKLEKEEVCRNHKGIYLHWVMPRFYRTGVAVTESAADQHTEEHREKGLGKTCANDSKDYSAVRAVPNRWLVIRKIDPDSIEPKTADIKTVHGWLVESDRVRTTDEDDLYGAVDIAPYNPTNNQSVGSIQPERQAEIFIGHKQSTNDWRELDNDDTDPETIDQGIQPMIYKIS</sequence>
<dbReference type="VEuPathDB" id="FungiDB:ASPWEDRAFT_175801"/>
<proteinExistence type="predicted"/>
<gene>
    <name evidence="1" type="ORF">ASPWEDRAFT_175801</name>
</gene>
<dbReference type="GeneID" id="63747264"/>
<reference evidence="2" key="1">
    <citation type="journal article" date="2017" name="Genome Biol.">
        <title>Comparative genomics reveals high biological diversity and specific adaptations in the industrially and medically important fungal genus Aspergillus.</title>
        <authorList>
            <person name="de Vries R.P."/>
            <person name="Riley R."/>
            <person name="Wiebenga A."/>
            <person name="Aguilar-Osorio G."/>
            <person name="Amillis S."/>
            <person name="Uchima C.A."/>
            <person name="Anderluh G."/>
            <person name="Asadollahi M."/>
            <person name="Askin M."/>
            <person name="Barry K."/>
            <person name="Battaglia E."/>
            <person name="Bayram O."/>
            <person name="Benocci T."/>
            <person name="Braus-Stromeyer S.A."/>
            <person name="Caldana C."/>
            <person name="Canovas D."/>
            <person name="Cerqueira G.C."/>
            <person name="Chen F."/>
            <person name="Chen W."/>
            <person name="Choi C."/>
            <person name="Clum A."/>
            <person name="Dos Santos R.A."/>
            <person name="Damasio A.R."/>
            <person name="Diallinas G."/>
            <person name="Emri T."/>
            <person name="Fekete E."/>
            <person name="Flipphi M."/>
            <person name="Freyberg S."/>
            <person name="Gallo A."/>
            <person name="Gournas C."/>
            <person name="Habgood R."/>
            <person name="Hainaut M."/>
            <person name="Harispe M.L."/>
            <person name="Henrissat B."/>
            <person name="Hilden K.S."/>
            <person name="Hope R."/>
            <person name="Hossain A."/>
            <person name="Karabika E."/>
            <person name="Karaffa L."/>
            <person name="Karanyi Z."/>
            <person name="Krasevec N."/>
            <person name="Kuo A."/>
            <person name="Kusch H."/>
            <person name="LaButti K."/>
            <person name="Lagendijk E.L."/>
            <person name="Lapidus A."/>
            <person name="Levasseur A."/>
            <person name="Lindquist E."/>
            <person name="Lipzen A."/>
            <person name="Logrieco A.F."/>
            <person name="MacCabe A."/>
            <person name="Maekelae M.R."/>
            <person name="Malavazi I."/>
            <person name="Melin P."/>
            <person name="Meyer V."/>
            <person name="Mielnichuk N."/>
            <person name="Miskei M."/>
            <person name="Molnar A.P."/>
            <person name="Mule G."/>
            <person name="Ngan C.Y."/>
            <person name="Orejas M."/>
            <person name="Orosz E."/>
            <person name="Ouedraogo J.P."/>
            <person name="Overkamp K.M."/>
            <person name="Park H.-S."/>
            <person name="Perrone G."/>
            <person name="Piumi F."/>
            <person name="Punt P.J."/>
            <person name="Ram A.F."/>
            <person name="Ramon A."/>
            <person name="Rauscher S."/>
            <person name="Record E."/>
            <person name="Riano-Pachon D.M."/>
            <person name="Robert V."/>
            <person name="Roehrig J."/>
            <person name="Ruller R."/>
            <person name="Salamov A."/>
            <person name="Salih N.S."/>
            <person name="Samson R.A."/>
            <person name="Sandor E."/>
            <person name="Sanguinetti M."/>
            <person name="Schuetze T."/>
            <person name="Sepcic K."/>
            <person name="Shelest E."/>
            <person name="Sherlock G."/>
            <person name="Sophianopoulou V."/>
            <person name="Squina F.M."/>
            <person name="Sun H."/>
            <person name="Susca A."/>
            <person name="Todd R.B."/>
            <person name="Tsang A."/>
            <person name="Unkles S.E."/>
            <person name="van de Wiele N."/>
            <person name="van Rossen-Uffink D."/>
            <person name="Oliveira J.V."/>
            <person name="Vesth T.C."/>
            <person name="Visser J."/>
            <person name="Yu J.-H."/>
            <person name="Zhou M."/>
            <person name="Andersen M.R."/>
            <person name="Archer D.B."/>
            <person name="Baker S.E."/>
            <person name="Benoit I."/>
            <person name="Brakhage A.A."/>
            <person name="Braus G.H."/>
            <person name="Fischer R."/>
            <person name="Frisvad J.C."/>
            <person name="Goldman G.H."/>
            <person name="Houbraken J."/>
            <person name="Oakley B."/>
            <person name="Pocsi I."/>
            <person name="Scazzocchio C."/>
            <person name="Seiboth B."/>
            <person name="vanKuyk P.A."/>
            <person name="Wortman J."/>
            <person name="Dyer P.S."/>
            <person name="Grigoriev I.V."/>
        </authorList>
    </citation>
    <scope>NUCLEOTIDE SEQUENCE [LARGE SCALE GENOMIC DNA]</scope>
    <source>
        <strain evidence="2">DTO 134E9</strain>
    </source>
</reference>
<name>A0A1L9RC83_ASPWE</name>